<dbReference type="InterPro" id="IPR027417">
    <property type="entry name" value="P-loop_NTPase"/>
</dbReference>
<evidence type="ECO:0000313" key="2">
    <source>
        <dbReference type="EMBL" id="OAN50807.1"/>
    </source>
</evidence>
<feature type="domain" description="AAA+ ATPase" evidence="1">
    <location>
        <begin position="66"/>
        <end position="244"/>
    </location>
</feature>
<dbReference type="SMART" id="SM00382">
    <property type="entry name" value="AAA"/>
    <property type="match status" value="1"/>
</dbReference>
<dbReference type="Proteomes" id="UP000078428">
    <property type="component" value="Unassembled WGS sequence"/>
</dbReference>
<keyword evidence="3" id="KW-1185">Reference proteome</keyword>
<dbReference type="EMBL" id="LWQT01000049">
    <property type="protein sequence ID" value="OAN50807.1"/>
    <property type="molecule type" value="Genomic_DNA"/>
</dbReference>
<dbReference type="STRING" id="1285242.A6A04_17040"/>
<evidence type="ECO:0000313" key="3">
    <source>
        <dbReference type="Proteomes" id="UP000078428"/>
    </source>
</evidence>
<name>A0A178MRX8_9PROT</name>
<sequence length="370" mass="40207">MRCFVTPSKQKRKERTMTIDRKPIPITIDLSKANPVSHHPRHRFLNLEDVLSQPSMAWLIKHLIGRESLGVFYGKPGAGKTFLSLALALSIGHGRQCFGRRTVQGGVAIIAGEGAGGLRNRVKAWHDHHGLDAARCPTVQVLPHPVNLLDADAVEALVRDMAHRFDGEPVRAIIIDTLARCFGDGDENRQPDMARFIEACDLLRRTFGCAIIIIHHTPKEADDMRGSGALEGACDFVVRVGKSDRGFEAFIRKQKDGPSGIAFGFEMLSHEVGIDEDGETITSLVAVLDGEERAATAPANDTEPRGKNQQAVLDILVKHDGGLTEAEWREVAKESGAVGGANPARAFREARDGLTKAGLVLVEGDRFLAA</sequence>
<dbReference type="Pfam" id="PF13481">
    <property type="entry name" value="AAA_25"/>
    <property type="match status" value="1"/>
</dbReference>
<reference evidence="2 3" key="1">
    <citation type="submission" date="2016-04" db="EMBL/GenBank/DDBJ databases">
        <title>Draft genome sequence of freshwater magnetotactic bacteria Magnetospirillum marisnigri SP-1 and Magnetospirillum moscoviense BB-1.</title>
        <authorList>
            <person name="Koziaeva V."/>
            <person name="Dziuba M.V."/>
            <person name="Ivanov T.M."/>
            <person name="Kuznetsov B."/>
            <person name="Grouzdev D.S."/>
        </authorList>
    </citation>
    <scope>NUCLEOTIDE SEQUENCE [LARGE SCALE GENOMIC DNA]</scope>
    <source>
        <strain evidence="2 3">SP-1</strain>
    </source>
</reference>
<dbReference type="SUPFAM" id="SSF52540">
    <property type="entry name" value="P-loop containing nucleoside triphosphate hydrolases"/>
    <property type="match status" value="1"/>
</dbReference>
<evidence type="ECO:0000259" key="1">
    <source>
        <dbReference type="SMART" id="SM00382"/>
    </source>
</evidence>
<dbReference type="AlphaFoldDB" id="A0A178MRX8"/>
<protein>
    <recommendedName>
        <fullName evidence="1">AAA+ ATPase domain-containing protein</fullName>
    </recommendedName>
</protein>
<comment type="caution">
    <text evidence="2">The sequence shown here is derived from an EMBL/GenBank/DDBJ whole genome shotgun (WGS) entry which is preliminary data.</text>
</comment>
<gene>
    <name evidence="2" type="ORF">A6A04_17040</name>
</gene>
<organism evidence="2 3">
    <name type="scientific">Paramagnetospirillum marisnigri</name>
    <dbReference type="NCBI Taxonomy" id="1285242"/>
    <lineage>
        <taxon>Bacteria</taxon>
        <taxon>Pseudomonadati</taxon>
        <taxon>Pseudomonadota</taxon>
        <taxon>Alphaproteobacteria</taxon>
        <taxon>Rhodospirillales</taxon>
        <taxon>Magnetospirillaceae</taxon>
        <taxon>Paramagnetospirillum</taxon>
    </lineage>
</organism>
<dbReference type="Gene3D" id="3.40.50.300">
    <property type="entry name" value="P-loop containing nucleotide triphosphate hydrolases"/>
    <property type="match status" value="1"/>
</dbReference>
<accession>A0A178MRX8</accession>
<proteinExistence type="predicted"/>
<dbReference type="InterPro" id="IPR003593">
    <property type="entry name" value="AAA+_ATPase"/>
</dbReference>